<dbReference type="AlphaFoldDB" id="A0A919RJ66"/>
<gene>
    <name evidence="1" type="ORF">Ssi02_48440</name>
</gene>
<reference evidence="1" key="1">
    <citation type="submission" date="2021-01" db="EMBL/GenBank/DDBJ databases">
        <title>Whole genome shotgun sequence of Sinosporangium siamense NBRC 109515.</title>
        <authorList>
            <person name="Komaki H."/>
            <person name="Tamura T."/>
        </authorList>
    </citation>
    <scope>NUCLEOTIDE SEQUENCE</scope>
    <source>
        <strain evidence="1">NBRC 109515</strain>
    </source>
</reference>
<protein>
    <submittedName>
        <fullName evidence="1">Uncharacterized protein</fullName>
    </submittedName>
</protein>
<evidence type="ECO:0000313" key="1">
    <source>
        <dbReference type="EMBL" id="GII94613.1"/>
    </source>
</evidence>
<accession>A0A919RJ66</accession>
<dbReference type="EMBL" id="BOOW01000030">
    <property type="protein sequence ID" value="GII94613.1"/>
    <property type="molecule type" value="Genomic_DNA"/>
</dbReference>
<dbReference type="Proteomes" id="UP000606172">
    <property type="component" value="Unassembled WGS sequence"/>
</dbReference>
<organism evidence="1 2">
    <name type="scientific">Sinosporangium siamense</name>
    <dbReference type="NCBI Taxonomy" id="1367973"/>
    <lineage>
        <taxon>Bacteria</taxon>
        <taxon>Bacillati</taxon>
        <taxon>Actinomycetota</taxon>
        <taxon>Actinomycetes</taxon>
        <taxon>Streptosporangiales</taxon>
        <taxon>Streptosporangiaceae</taxon>
        <taxon>Sinosporangium</taxon>
    </lineage>
</organism>
<comment type="caution">
    <text evidence="1">The sequence shown here is derived from an EMBL/GenBank/DDBJ whole genome shotgun (WGS) entry which is preliminary data.</text>
</comment>
<proteinExistence type="predicted"/>
<name>A0A919RJ66_9ACTN</name>
<keyword evidence="2" id="KW-1185">Reference proteome</keyword>
<sequence>MRWASQTPVCAPVSGSVVNPWSVIVSMPFCALRGCAGGAEVWGIELVPRVEASRVGTSSASGGGPGGGSWWGVGRGFAPLGERLSADQAGRRTSAGLVGVELYR</sequence>
<evidence type="ECO:0000313" key="2">
    <source>
        <dbReference type="Proteomes" id="UP000606172"/>
    </source>
</evidence>